<feature type="domain" description="Putative type VI secretion system Rhs element associated Vgr" evidence="3">
    <location>
        <begin position="488"/>
        <end position="589"/>
    </location>
</feature>
<dbReference type="SUPFAM" id="SSF69279">
    <property type="entry name" value="Phage tail proteins"/>
    <property type="match status" value="2"/>
</dbReference>
<dbReference type="InterPro" id="IPR018769">
    <property type="entry name" value="VgrG2_DUF2345"/>
</dbReference>
<sequence length="780" mass="86703">MNSRDPLVRPGIDVHQYYTLDLPSTASAAQADIYSFNGTRGMGVPTNYKIQFTHPLPDLPRGDYINKMASFVIQPPLATPWSEPEAARRIHGMITSFAQIASNRDQTMYEVTLESRLALLRNMPRTRYFFGESEPEIIQKILTEHGFNQIFADFRFELYRSYRARPIITQWNEDDLAFTMRLCRRVGIWFVCETGEQCEVVRFGDDFTHYIHDQQRFMVPYQERNGLHTVGRESVQSLEMRSTMMPGKFSARNYSPEQPNNDPMNGTQSIHGDTTTYGEAYTWGLDLEDEQDAAREVELRQEAALAEQVVYAGRCDMLDIGPSCVLEFSNRKLPEVKYGLLVVSMTCSASHKEGYKVEFTAIPSDRQYRMPLREETWPRIQGVVTGTIASTNDYVGPYLDAQGRYIVNIHADRDQRTPGLESCPMRLAKPYGGQGQTGFHFGLEPGTIVTVGFLWGNPDRPYISQVLHTARHVDPIVVGHPWSQRHTIHTRSNNTLQMEDRSGQEHIKLATESGKSQLNLGYLVNRKNEQRGSGIEVRTDSHAAVRGGAGLLLTADSQTQAKGHQTDTQPASDQFSLTQAQAEELARAATTAKAEIADLKAENDWLKGELVGLKEAVIALSAPHGIGMATPGRMMVSTAKDTSFATSASFNVSAFRKIVMAAKEAISLFAQNGISMFAARGKVQIHAITDGLDVASQKDAYIRSTGGKVIIEAKDELLLKCGGSYISLKPHNLTNATPGDYVERAVSWQKADPDGVLTKAAVPYVTDIADLARHGSRFSG</sequence>
<gene>
    <name evidence="4" type="ORF">LMG28614_03195</name>
</gene>
<dbReference type="Proteomes" id="UP000494365">
    <property type="component" value="Unassembled WGS sequence"/>
</dbReference>
<dbReference type="SUPFAM" id="SSF69349">
    <property type="entry name" value="Phage fibre proteins"/>
    <property type="match status" value="1"/>
</dbReference>
<dbReference type="InterPro" id="IPR017847">
    <property type="entry name" value="T6SS_RhsGE_Vgr_subset"/>
</dbReference>
<evidence type="ECO:0000313" key="5">
    <source>
        <dbReference type="Proteomes" id="UP000494365"/>
    </source>
</evidence>
<evidence type="ECO:0000259" key="3">
    <source>
        <dbReference type="Pfam" id="PF13296"/>
    </source>
</evidence>
<dbReference type="Gene3D" id="3.55.50.10">
    <property type="entry name" value="Baseplate protein-like domains"/>
    <property type="match status" value="1"/>
</dbReference>
<name>A0A6S7BH08_9BURK</name>
<feature type="domain" description="DUF2345" evidence="2">
    <location>
        <begin position="609"/>
        <end position="753"/>
    </location>
</feature>
<dbReference type="NCBIfam" id="TIGR03361">
    <property type="entry name" value="VI_Rhs_Vgr"/>
    <property type="match status" value="1"/>
</dbReference>
<evidence type="ECO:0000259" key="2">
    <source>
        <dbReference type="Pfam" id="PF10106"/>
    </source>
</evidence>
<dbReference type="AlphaFoldDB" id="A0A6S7BH08"/>
<feature type="coiled-coil region" evidence="1">
    <location>
        <begin position="582"/>
        <end position="616"/>
    </location>
</feature>
<dbReference type="InterPro" id="IPR037026">
    <property type="entry name" value="Vgr_OB-fold_dom_sf"/>
</dbReference>
<organism evidence="4 5">
    <name type="scientific">Paraburkholderia ultramafica</name>
    <dbReference type="NCBI Taxonomy" id="1544867"/>
    <lineage>
        <taxon>Bacteria</taxon>
        <taxon>Pseudomonadati</taxon>
        <taxon>Pseudomonadota</taxon>
        <taxon>Betaproteobacteria</taxon>
        <taxon>Burkholderiales</taxon>
        <taxon>Burkholderiaceae</taxon>
        <taxon>Paraburkholderia</taxon>
    </lineage>
</organism>
<dbReference type="Gene3D" id="2.30.110.50">
    <property type="match status" value="1"/>
</dbReference>
<reference evidence="4 5" key="1">
    <citation type="submission" date="2020-04" db="EMBL/GenBank/DDBJ databases">
        <authorList>
            <person name="De Canck E."/>
        </authorList>
    </citation>
    <scope>NUCLEOTIDE SEQUENCE [LARGE SCALE GENOMIC DNA]</scope>
    <source>
        <strain evidence="4 5">LMG 28614</strain>
    </source>
</reference>
<evidence type="ECO:0000313" key="4">
    <source>
        <dbReference type="EMBL" id="CAB3790918.1"/>
    </source>
</evidence>
<dbReference type="Pfam" id="PF13296">
    <property type="entry name" value="T6SS_Vgr"/>
    <property type="match status" value="1"/>
</dbReference>
<dbReference type="SUPFAM" id="SSF69255">
    <property type="entry name" value="gp5 N-terminal domain-like"/>
    <property type="match status" value="1"/>
</dbReference>
<keyword evidence="1" id="KW-0175">Coiled coil</keyword>
<dbReference type="InterPro" id="IPR006533">
    <property type="entry name" value="T6SS_Vgr_RhsGE"/>
</dbReference>
<evidence type="ECO:0008006" key="6">
    <source>
        <dbReference type="Google" id="ProtNLM"/>
    </source>
</evidence>
<dbReference type="Pfam" id="PF10106">
    <property type="entry name" value="DUF2345"/>
    <property type="match status" value="1"/>
</dbReference>
<dbReference type="Pfam" id="PF05954">
    <property type="entry name" value="Phage_GPD"/>
    <property type="match status" value="1"/>
</dbReference>
<protein>
    <recommendedName>
        <fullName evidence="6">Type VI secretion system secreted protein VgrG</fullName>
    </recommendedName>
</protein>
<dbReference type="InterPro" id="IPR028244">
    <property type="entry name" value="T6SS_Rhs_Vgr_dom"/>
</dbReference>
<dbReference type="Gene3D" id="2.40.50.230">
    <property type="entry name" value="Gp5 N-terminal domain"/>
    <property type="match status" value="1"/>
</dbReference>
<proteinExistence type="predicted"/>
<accession>A0A6S7BH08</accession>
<keyword evidence="5" id="KW-1185">Reference proteome</keyword>
<dbReference type="Gene3D" id="4.10.220.110">
    <property type="match status" value="1"/>
</dbReference>
<dbReference type="NCBIfam" id="TIGR01646">
    <property type="entry name" value="vgr_GE"/>
    <property type="match status" value="1"/>
</dbReference>
<dbReference type="EMBL" id="CADIKK010000013">
    <property type="protein sequence ID" value="CAB3790918.1"/>
    <property type="molecule type" value="Genomic_DNA"/>
</dbReference>
<evidence type="ECO:0000256" key="1">
    <source>
        <dbReference type="SAM" id="Coils"/>
    </source>
</evidence>